<feature type="region of interest" description="Disordered" evidence="5">
    <location>
        <begin position="1337"/>
        <end position="1454"/>
    </location>
</feature>
<feature type="compositionally biased region" description="Low complexity" evidence="5">
    <location>
        <begin position="70"/>
        <end position="89"/>
    </location>
</feature>
<feature type="region of interest" description="Disordered" evidence="5">
    <location>
        <begin position="1168"/>
        <end position="1207"/>
    </location>
</feature>
<evidence type="ECO:0000256" key="2">
    <source>
        <dbReference type="ARBA" id="ARBA00023117"/>
    </source>
</evidence>
<dbReference type="GO" id="GO:0005669">
    <property type="term" value="C:transcription factor TFIID complex"/>
    <property type="evidence" value="ECO:0007669"/>
    <property type="project" value="InterPro"/>
</dbReference>
<feature type="domain" description="Bromo" evidence="6">
    <location>
        <begin position="1475"/>
        <end position="1544"/>
    </location>
</feature>
<dbReference type="SMART" id="SM00297">
    <property type="entry name" value="BROMO"/>
    <property type="match status" value="1"/>
</dbReference>
<evidence type="ECO:0000256" key="3">
    <source>
        <dbReference type="ARBA" id="ARBA00023242"/>
    </source>
</evidence>
<accession>A0A7S3PU55</accession>
<feature type="compositionally biased region" description="Basic residues" evidence="5">
    <location>
        <begin position="1408"/>
        <end position="1417"/>
    </location>
</feature>
<dbReference type="GO" id="GO:0004402">
    <property type="term" value="F:histone acetyltransferase activity"/>
    <property type="evidence" value="ECO:0007669"/>
    <property type="project" value="InterPro"/>
</dbReference>
<dbReference type="EMBL" id="HBIO01000847">
    <property type="protein sequence ID" value="CAE0455771.1"/>
    <property type="molecule type" value="Transcribed_RNA"/>
</dbReference>
<feature type="compositionally biased region" description="Low complexity" evidence="5">
    <location>
        <begin position="253"/>
        <end position="262"/>
    </location>
</feature>
<comment type="subcellular location">
    <subcellularLocation>
        <location evidence="1">Nucleus</location>
    </subcellularLocation>
</comment>
<evidence type="ECO:0000256" key="1">
    <source>
        <dbReference type="ARBA" id="ARBA00004123"/>
    </source>
</evidence>
<proteinExistence type="predicted"/>
<feature type="compositionally biased region" description="Low complexity" evidence="5">
    <location>
        <begin position="287"/>
        <end position="305"/>
    </location>
</feature>
<dbReference type="InterPro" id="IPR036427">
    <property type="entry name" value="Bromodomain-like_sf"/>
</dbReference>
<keyword evidence="2 4" id="KW-0103">Bromodomain</keyword>
<reference evidence="7" key="1">
    <citation type="submission" date="2021-01" db="EMBL/GenBank/DDBJ databases">
        <authorList>
            <person name="Corre E."/>
            <person name="Pelletier E."/>
            <person name="Niang G."/>
            <person name="Scheremetjew M."/>
            <person name="Finn R."/>
            <person name="Kale V."/>
            <person name="Holt S."/>
            <person name="Cochrane G."/>
            <person name="Meng A."/>
            <person name="Brown T."/>
            <person name="Cohen L."/>
        </authorList>
    </citation>
    <scope>NUCLEOTIDE SEQUENCE</scope>
    <source>
        <strain evidence="7">MM31A-1</strain>
    </source>
</reference>
<feature type="region of interest" description="Disordered" evidence="5">
    <location>
        <begin position="638"/>
        <end position="693"/>
    </location>
</feature>
<feature type="region of interest" description="Disordered" evidence="5">
    <location>
        <begin position="47"/>
        <end position="99"/>
    </location>
</feature>
<dbReference type="InterPro" id="IPR001487">
    <property type="entry name" value="Bromodomain"/>
</dbReference>
<evidence type="ECO:0000259" key="6">
    <source>
        <dbReference type="PROSITE" id="PS50014"/>
    </source>
</evidence>
<dbReference type="Pfam" id="PF12157">
    <property type="entry name" value="DUF3591"/>
    <property type="match status" value="2"/>
</dbReference>
<dbReference type="InterPro" id="IPR022591">
    <property type="entry name" value="TAF1_HAT_dom"/>
</dbReference>
<dbReference type="InterPro" id="IPR040240">
    <property type="entry name" value="TAF1"/>
</dbReference>
<dbReference type="PANTHER" id="PTHR13900">
    <property type="entry name" value="TRANSCRIPTION INITIATION FACTOR TFIID"/>
    <property type="match status" value="1"/>
</dbReference>
<evidence type="ECO:0000256" key="4">
    <source>
        <dbReference type="PROSITE-ProRule" id="PRU00035"/>
    </source>
</evidence>
<feature type="compositionally biased region" description="Low complexity" evidence="5">
    <location>
        <begin position="228"/>
        <end position="238"/>
    </location>
</feature>
<dbReference type="Gene3D" id="1.20.920.10">
    <property type="entry name" value="Bromodomain-like"/>
    <property type="match status" value="1"/>
</dbReference>
<dbReference type="CDD" id="cd04369">
    <property type="entry name" value="Bromodomain"/>
    <property type="match status" value="1"/>
</dbReference>
<feature type="compositionally biased region" description="Low complexity" evidence="5">
    <location>
        <begin position="664"/>
        <end position="675"/>
    </location>
</feature>
<dbReference type="Pfam" id="PF00439">
    <property type="entry name" value="Bromodomain"/>
    <property type="match status" value="1"/>
</dbReference>
<organism evidence="7">
    <name type="scientific">Chaetoceros debilis</name>
    <dbReference type="NCBI Taxonomy" id="122233"/>
    <lineage>
        <taxon>Eukaryota</taxon>
        <taxon>Sar</taxon>
        <taxon>Stramenopiles</taxon>
        <taxon>Ochrophyta</taxon>
        <taxon>Bacillariophyta</taxon>
        <taxon>Coscinodiscophyceae</taxon>
        <taxon>Chaetocerotophycidae</taxon>
        <taxon>Chaetocerotales</taxon>
        <taxon>Chaetocerotaceae</taxon>
        <taxon>Chaetoceros</taxon>
    </lineage>
</organism>
<feature type="region of interest" description="Disordered" evidence="5">
    <location>
        <begin position="1574"/>
        <end position="1600"/>
    </location>
</feature>
<dbReference type="GO" id="GO:0017025">
    <property type="term" value="F:TBP-class protein binding"/>
    <property type="evidence" value="ECO:0007669"/>
    <property type="project" value="InterPro"/>
</dbReference>
<protein>
    <recommendedName>
        <fullName evidence="6">Bromo domain-containing protein</fullName>
    </recommendedName>
</protein>
<feature type="region of interest" description="Disordered" evidence="5">
    <location>
        <begin position="228"/>
        <end position="319"/>
    </location>
</feature>
<dbReference type="GO" id="GO:0016251">
    <property type="term" value="F:RNA polymerase II general transcription initiation factor activity"/>
    <property type="evidence" value="ECO:0007669"/>
    <property type="project" value="InterPro"/>
</dbReference>
<dbReference type="SUPFAM" id="SSF47370">
    <property type="entry name" value="Bromodomain"/>
    <property type="match status" value="1"/>
</dbReference>
<feature type="compositionally biased region" description="Basic residues" evidence="5">
    <location>
        <begin position="1348"/>
        <end position="1357"/>
    </location>
</feature>
<sequence length="1628" mass="178980">MSTSPIPPSNTMPLDFAAVMARHKDLKPAPYAPLTLITPQEKKTKVTVAKDRSGSSDNVMNGGVNGSGGTISMNNTNNNLLKTGKKSSNGNGVEEKKKKTTAIIPTTTPDLIYSEFATMEARRATELAYRLSLRTPIARANANREISENEFDIDGSDLNIIDDSDNKAQLSNLVDTMSMEERMRLEWKRKKDELSLPSTLHQVYLSDWERKINWKGVGGYDDITSAGADTGDDSAGAGMEPMDIDPISKSGKSTPNNSSTQGSGSGSKGKDEPSASGIGSGGKPHQSSSSTSPTTTATTNTASAAKDNNMSIVSSPVSSLPDPEEILLELYNPALEAIDLDNLISWDGADAPPGFNERLAEKMGILILQDGIAGTSVAAQSGAIIQTNPLPMVQSDVYRRRMELKHNVKSGNGSIPGTLRKDKAAIEREIKKRQLKRAQMAIDKTNRVKGALGKLDLGGGTGRAITSSLMGPGGTERTGRPARQNISSLAHDAEYVEQLDLVNNHTLVPADWNSTQLRHYHKPMLPRRIFKSTNIMPWQLQVRVVPSLAASLAKRRGGRGNMMMGMGMGMRSGAADPSASMMNATGALSQTKIRSGADLSPTEGSLIMFEFCEEDPPLQLTKGMASKIVNYYRGSKEKCPISAGGGDRPVRKKKHGNQEGGESAGTTTASNGSTGKVEKPPRLKGPSSSGDDVQVMDLIGKIPNKKNSDDFHGGSKGESKVTVLPEGKTELLHSKDHGPFIGAIKDGVIQSGLITNLFAAPIFKHEPRSTDFLMILGKLPNKHQSGAMMKLPVTIRSMPINVYCVGQTEPKQKVYAIGSSGEKNFYTPFSVYQIAKALQMKQKKENNGLKFEEISNGLFPYTDTVGTNPLRMKLKKVAIYDKNTQIWALKDIGFEDFQGVEMLGRDFSPEGVCCYVSSRIAKQRMEDLGIFELAVMANSVTNVDAAMRYLKGALSAARSRLRMLSKLVKNPPKGLNKQYVVKAEKKLDAMYKVLKRKEEVAKFIFEELQLAPWQLTADFIDVHKKGQGSGMMKLTGLGDPSGLGAGFNFIRENDGKANKASPNGDGALNARVKKITGTDKDLRKLNMKQMASILRSYGMVQKDIDKLKRWDRVHCIRDLSTKAASDNLGDGLERFARGEKIKLSEQRKTYRERIQEIWERQRITLTEDPGDARLGEEGLENEAGNAVDAQAPKEIDDSDEDEEEDDDDFLNEFEENWENTEKTNELVTNQLRGDTGGEGDAFRSAATLKKNANSEELSKDAMEYAALQRQREEERANKLDMATVTGKKARYAGKLSVDKDHKVIRRKVTKTQPDGTQQVTFKFFVLPSDVKRVLAEKNAEDDRNLTPKGRKQRKKAKPIIIPRDPSKPLVGHSLFEDEDDGGRLHVQVKRRARGGRRKADDDYTPSQRSRKTSKGGRKSTEKKTKRKRSEEDLDLYVTSARRKGTSNRKDRGAARDRMPHVIFADRLEQIRQGCEKRPASGPFHRPVDKIYNVYHERIKNPIDLQTIRDKIQKYEYRTVESFLADFELMKKNAVDFNGVGTPLGNEGTAIYEFIKATVYENKADFDAMEAAVEDQMNAGRRGSRSSTPKLPSQGGKAGKTANITIDGITTEVALGDLQGPFGDGNFDL</sequence>
<keyword evidence="3" id="KW-0539">Nucleus</keyword>
<evidence type="ECO:0000313" key="7">
    <source>
        <dbReference type="EMBL" id="CAE0455771.1"/>
    </source>
</evidence>
<dbReference type="PANTHER" id="PTHR13900:SF0">
    <property type="entry name" value="TRANSCRIPTION INITIATION FACTOR TFIID SUBUNIT 1"/>
    <property type="match status" value="1"/>
</dbReference>
<dbReference type="GO" id="GO:0051123">
    <property type="term" value="P:RNA polymerase II preinitiation complex assembly"/>
    <property type="evidence" value="ECO:0007669"/>
    <property type="project" value="TreeGrafter"/>
</dbReference>
<feature type="compositionally biased region" description="Polar residues" evidence="5">
    <location>
        <begin position="306"/>
        <end position="318"/>
    </location>
</feature>
<gene>
    <name evidence="7" type="ORF">CDEB00056_LOCUS612</name>
</gene>
<feature type="compositionally biased region" description="Basic residues" evidence="5">
    <location>
        <begin position="1386"/>
        <end position="1396"/>
    </location>
</feature>
<feature type="compositionally biased region" description="Acidic residues" evidence="5">
    <location>
        <begin position="1196"/>
        <end position="1207"/>
    </location>
</feature>
<name>A0A7S3PU55_9STRA</name>
<evidence type="ECO:0000256" key="5">
    <source>
        <dbReference type="SAM" id="MobiDB-lite"/>
    </source>
</evidence>
<dbReference type="PROSITE" id="PS50014">
    <property type="entry name" value="BROMODOMAIN_2"/>
    <property type="match status" value="1"/>
</dbReference>